<organism evidence="2 3">
    <name type="scientific">Protomyces lactucae-debilis</name>
    <dbReference type="NCBI Taxonomy" id="2754530"/>
    <lineage>
        <taxon>Eukaryota</taxon>
        <taxon>Fungi</taxon>
        <taxon>Dikarya</taxon>
        <taxon>Ascomycota</taxon>
        <taxon>Taphrinomycotina</taxon>
        <taxon>Taphrinomycetes</taxon>
        <taxon>Taphrinales</taxon>
        <taxon>Protomycetaceae</taxon>
        <taxon>Protomyces</taxon>
    </lineage>
</organism>
<evidence type="ECO:0000256" key="1">
    <source>
        <dbReference type="SAM" id="SignalP"/>
    </source>
</evidence>
<keyword evidence="1" id="KW-0732">Signal</keyword>
<proteinExistence type="predicted"/>
<feature type="chain" id="PRO_5012734159" evidence="1">
    <location>
        <begin position="31"/>
        <end position="197"/>
    </location>
</feature>
<evidence type="ECO:0000313" key="3">
    <source>
        <dbReference type="Proteomes" id="UP000193685"/>
    </source>
</evidence>
<feature type="signal peptide" evidence="1">
    <location>
        <begin position="1"/>
        <end position="30"/>
    </location>
</feature>
<dbReference type="RefSeq" id="XP_040723320.1">
    <property type="nucleotide sequence ID" value="XM_040869882.1"/>
</dbReference>
<evidence type="ECO:0000313" key="2">
    <source>
        <dbReference type="EMBL" id="ORY78209.1"/>
    </source>
</evidence>
<protein>
    <submittedName>
        <fullName evidence="2">Uncharacterized protein</fullName>
    </submittedName>
</protein>
<dbReference type="GeneID" id="63786481"/>
<dbReference type="Proteomes" id="UP000193685">
    <property type="component" value="Unassembled WGS sequence"/>
</dbReference>
<reference evidence="2 3" key="1">
    <citation type="submission" date="2016-07" db="EMBL/GenBank/DDBJ databases">
        <title>Pervasive Adenine N6-methylation of Active Genes in Fungi.</title>
        <authorList>
            <consortium name="DOE Joint Genome Institute"/>
            <person name="Mondo S.J."/>
            <person name="Dannebaum R.O."/>
            <person name="Kuo R.C."/>
            <person name="Labutti K."/>
            <person name="Haridas S."/>
            <person name="Kuo A."/>
            <person name="Salamov A."/>
            <person name="Ahrendt S.R."/>
            <person name="Lipzen A."/>
            <person name="Sullivan W."/>
            <person name="Andreopoulos W.B."/>
            <person name="Clum A."/>
            <person name="Lindquist E."/>
            <person name="Daum C."/>
            <person name="Ramamoorthy G.K."/>
            <person name="Gryganskyi A."/>
            <person name="Culley D."/>
            <person name="Magnuson J.K."/>
            <person name="James T.Y."/>
            <person name="O'Malley M.A."/>
            <person name="Stajich J.E."/>
            <person name="Spatafora J.W."/>
            <person name="Visel A."/>
            <person name="Grigoriev I.V."/>
        </authorList>
    </citation>
    <scope>NUCLEOTIDE SEQUENCE [LARGE SCALE GENOMIC DNA]</scope>
    <source>
        <strain evidence="2 3">12-1054</strain>
    </source>
</reference>
<dbReference type="AlphaFoldDB" id="A0A1Y2F2W0"/>
<name>A0A1Y2F2W0_PROLT</name>
<gene>
    <name evidence="2" type="ORF">BCR37DRAFT_382481</name>
</gene>
<keyword evidence="3" id="KW-1185">Reference proteome</keyword>
<sequence length="197" mass="22069">MFIFFIHSTQQLNMYLLVLPLVILLMKVQSKTKNCQQVILTFRAYPNNTAHQEKTTCKDLCYTPENAMYNTVMNWNSKAFGIDPPKCFGDDGACVTFGEPDTGKAVKGQILQCTCEARLEIMRWHKKSVGQDSCGTNTAEAAKQLATQLGTGGEKGLKWVYRTMKPGKSVYCGHRRNACKCMYTAGTKWPPEKSCIS</sequence>
<dbReference type="EMBL" id="MCFI01000018">
    <property type="protein sequence ID" value="ORY78209.1"/>
    <property type="molecule type" value="Genomic_DNA"/>
</dbReference>
<accession>A0A1Y2F2W0</accession>
<comment type="caution">
    <text evidence="2">The sequence shown here is derived from an EMBL/GenBank/DDBJ whole genome shotgun (WGS) entry which is preliminary data.</text>
</comment>